<evidence type="ECO:0000313" key="2">
    <source>
        <dbReference type="Proteomes" id="UP000050791"/>
    </source>
</evidence>
<feature type="region of interest" description="Disordered" evidence="1">
    <location>
        <begin position="641"/>
        <end position="667"/>
    </location>
</feature>
<evidence type="ECO:0000313" key="3">
    <source>
        <dbReference type="WBParaSite" id="SMTH1_6270.1"/>
    </source>
</evidence>
<dbReference type="WBParaSite" id="SMTH1_6270.2">
    <property type="protein sequence ID" value="SMTH1_6270.2"/>
    <property type="gene ID" value="SMTH1_6270"/>
</dbReference>
<reference evidence="3 4" key="1">
    <citation type="submission" date="2023-11" db="UniProtKB">
        <authorList>
            <consortium name="WormBaseParasite"/>
        </authorList>
    </citation>
    <scope>IDENTIFICATION</scope>
</reference>
<organism evidence="2 3">
    <name type="scientific">Schistosoma mattheei</name>
    <dbReference type="NCBI Taxonomy" id="31246"/>
    <lineage>
        <taxon>Eukaryota</taxon>
        <taxon>Metazoa</taxon>
        <taxon>Spiralia</taxon>
        <taxon>Lophotrochozoa</taxon>
        <taxon>Platyhelminthes</taxon>
        <taxon>Trematoda</taxon>
        <taxon>Digenea</taxon>
        <taxon>Strigeidida</taxon>
        <taxon>Schistosomatoidea</taxon>
        <taxon>Schistosomatidae</taxon>
        <taxon>Schistosoma</taxon>
    </lineage>
</organism>
<accession>A0AA85BLU6</accession>
<sequence>MFSVMKVKYFRRKTKRFSSGEISGDAFLLRKLKLTSRSPTSIHTPQKTLKFVIPPHTEEKHSLNPSTLNCPQPAKDSITSKANTVNFTSQQTQDNGDQYGLLEKGKDCDENPSNLVSTDDEVSSLILDVNNTTLQPTPCELTNYDSSGSQSIKAEDIYGFIFAEEKEASHKDETIPQQQITSAAKHTRSILKSRPLSPKTYFDGTYESFQDKMYYTLHGARDSVDLTTVRFQIGCVSPYFGDDSSSNEHVMNTCYVSPEARNIESPRIARKTVRFADEESDFMQTYPTSMNPLFSNVFPLRNDPDIDEVASIFGSDTPSSLEENFTKMPEINKFCNHSPTTSAGSNFISISIGMMPNQLPKPVDNNLANIYVTEKPNCVKIDGATNWRIMPKNEYTLENSNEKMSDYSTLDYDLLKLNNKMNVTSNDKTHPTTRINSSRINKVQGYADVLIGRPKLHDDFLIPRQQLLTNDFSLNRLFTHPFNECQHANSTALSPQNAYRFNSRSNNHNVLLPSPQNHSLSNKTDTLETNQTQYLISSLYGTSAPNNEQTYDSVRQSGLENKNNILLPEYPTNSNNINKSSRIQYQTTYASDYEGIDLSLMRNETPTTPSSPSPPSTITTVVETGRHRDYVSDTENCTTLLSQSTTPGITKDSLRNKKDNKRKTESSKLIISIQQKQPLRSSASLNTTSAQLLQRRPRVCESSVVNLNSSDPRMITSAYEFESTQSEVNKQEGLLKFEKNLNTSNPNTNQNVNDDPKACWFRLHYGYSENKCNTNKSPVQNQFSINIRNQPTVFKQPDKFVNDSDNCDYDNVANLLPKCVTPSTFKLGTTPVVKKLFGPKLQYATYTQIQDVTQSLTELLQSEGIYQHQQQTESPMLPQQLYHQGNKLNVLSALQPIPIKPEVFNRSSVNTKRRPEIPSALSIEEERLIKSLERLNRRLNDIIIRQ</sequence>
<evidence type="ECO:0000313" key="4">
    <source>
        <dbReference type="WBParaSite" id="SMTH1_6270.2"/>
    </source>
</evidence>
<dbReference type="WBParaSite" id="SMTH1_6270.1">
    <property type="protein sequence ID" value="SMTH1_6270.1"/>
    <property type="gene ID" value="SMTH1_6270"/>
</dbReference>
<evidence type="ECO:0000256" key="1">
    <source>
        <dbReference type="SAM" id="MobiDB-lite"/>
    </source>
</evidence>
<dbReference type="Proteomes" id="UP000050791">
    <property type="component" value="Unassembled WGS sequence"/>
</dbReference>
<feature type="compositionally biased region" description="Basic and acidic residues" evidence="1">
    <location>
        <begin position="652"/>
        <end position="666"/>
    </location>
</feature>
<dbReference type="AlphaFoldDB" id="A0AA85BLU6"/>
<protein>
    <submittedName>
        <fullName evidence="3 4">Uncharacterized protein</fullName>
    </submittedName>
</protein>
<name>A0AA85BLU6_9TREM</name>
<proteinExistence type="predicted"/>